<sequence>MTAAVIAGLLKDYGLVGALALAGAAIGVLVKWLKESWQARLDDKQTMVERVATAIERQSATSVDHTEAIKELREGQAAILKTATEAALTSAANDKAILKEIEESRKAIDRNTGARAS</sequence>
<proteinExistence type="predicted"/>
<keyword evidence="1" id="KW-1133">Transmembrane helix</keyword>
<evidence type="ECO:0000313" key="3">
    <source>
        <dbReference type="Proteomes" id="UP001055307"/>
    </source>
</evidence>
<evidence type="ECO:0000313" key="2">
    <source>
        <dbReference type="EMBL" id="GJD41294.1"/>
    </source>
</evidence>
<keyword evidence="3" id="KW-1185">Reference proteome</keyword>
<accession>A0AAV4ZCP2</accession>
<comment type="caution">
    <text evidence="2">The sequence shown here is derived from an EMBL/GenBank/DDBJ whole genome shotgun (WGS) entry which is preliminary data.</text>
</comment>
<keyword evidence="1" id="KW-0812">Transmembrane</keyword>
<organism evidence="2 3">
    <name type="scientific">Methylobacterium bullatum</name>
    <dbReference type="NCBI Taxonomy" id="570505"/>
    <lineage>
        <taxon>Bacteria</taxon>
        <taxon>Pseudomonadati</taxon>
        <taxon>Pseudomonadota</taxon>
        <taxon>Alphaproteobacteria</taxon>
        <taxon>Hyphomicrobiales</taxon>
        <taxon>Methylobacteriaceae</taxon>
        <taxon>Methylobacterium</taxon>
    </lineage>
</organism>
<reference evidence="2" key="2">
    <citation type="submission" date="2021-08" db="EMBL/GenBank/DDBJ databases">
        <authorList>
            <person name="Tani A."/>
            <person name="Ola A."/>
            <person name="Ogura Y."/>
            <person name="Katsura K."/>
            <person name="Hayashi T."/>
        </authorList>
    </citation>
    <scope>NUCLEOTIDE SEQUENCE</scope>
    <source>
        <strain evidence="2">DSM 21893</strain>
    </source>
</reference>
<dbReference type="AlphaFoldDB" id="A0AAV4ZCP2"/>
<dbReference type="EMBL" id="BPQF01000019">
    <property type="protein sequence ID" value="GJD41294.1"/>
    <property type="molecule type" value="Genomic_DNA"/>
</dbReference>
<reference evidence="2" key="1">
    <citation type="journal article" date="2016" name="Front. Microbiol.">
        <title>Genome Sequence of the Piezophilic, Mesophilic Sulfate-Reducing Bacterium Desulfovibrio indicus J2T.</title>
        <authorList>
            <person name="Cao J."/>
            <person name="Maignien L."/>
            <person name="Shao Z."/>
            <person name="Alain K."/>
            <person name="Jebbar M."/>
        </authorList>
    </citation>
    <scope>NUCLEOTIDE SEQUENCE</scope>
    <source>
        <strain evidence="2">DSM 21893</strain>
    </source>
</reference>
<feature type="transmembrane region" description="Helical" evidence="1">
    <location>
        <begin position="13"/>
        <end position="33"/>
    </location>
</feature>
<dbReference type="RefSeq" id="WP_192215679.1">
    <property type="nucleotide sequence ID" value="NZ_BPQF01000019.1"/>
</dbReference>
<gene>
    <name evidence="2" type="ORF">OICFNHDK_3777</name>
</gene>
<evidence type="ECO:0000256" key="1">
    <source>
        <dbReference type="SAM" id="Phobius"/>
    </source>
</evidence>
<name>A0AAV4ZCP2_9HYPH</name>
<keyword evidence="1" id="KW-0472">Membrane</keyword>
<dbReference type="Proteomes" id="UP001055307">
    <property type="component" value="Unassembled WGS sequence"/>
</dbReference>
<protein>
    <submittedName>
        <fullName evidence="2">Uncharacterized protein</fullName>
    </submittedName>
</protein>